<evidence type="ECO:0000259" key="1">
    <source>
        <dbReference type="Pfam" id="PF04326"/>
    </source>
</evidence>
<dbReference type="InterPro" id="IPR007421">
    <property type="entry name" value="Schlafen_AlbA_2_dom"/>
</dbReference>
<dbReference type="Proteomes" id="UP001501532">
    <property type="component" value="Unassembled WGS sequence"/>
</dbReference>
<evidence type="ECO:0000313" key="3">
    <source>
        <dbReference type="Proteomes" id="UP001501532"/>
    </source>
</evidence>
<feature type="domain" description="Schlafen AlbA-2" evidence="1">
    <location>
        <begin position="41"/>
        <end position="142"/>
    </location>
</feature>
<dbReference type="EMBL" id="BAAAUF010000050">
    <property type="protein sequence ID" value="GAA3062755.1"/>
    <property type="molecule type" value="Genomic_DNA"/>
</dbReference>
<dbReference type="Pfam" id="PF04326">
    <property type="entry name" value="SLFN_AlbA_2"/>
    <property type="match status" value="1"/>
</dbReference>
<name>A0ABP6M0Q7_9ACTN</name>
<protein>
    <recommendedName>
        <fullName evidence="1">Schlafen AlbA-2 domain-containing protein</fullName>
    </recommendedName>
</protein>
<accession>A0ABP6M0Q7</accession>
<proteinExistence type="predicted"/>
<gene>
    <name evidence="2" type="ORF">GCM10010448_52610</name>
</gene>
<sequence length="447" mass="49219">MRSYADAMATSWTRIHQELGAPPVPVTYEMIEQAAAEIEGERDDLDWKRDLPKKAEPGEWNEFAKDVAAMANARGGLLIYGVRNDRTITGIDPDAANTEHLYKWLRANTQPFVTGVDAYIRSSADGSKSVLVVDVPASAMAPHFVLGTSPREKQLHAFAVPFRYADHTGWLAEHEIDRAYRERFARQAEADRALARQLEQTREVVLTEGDPMVAWLIVVSRPARPVPPLVPAPTRDEARKVLRAALGTAADMLGDFRGPALMRDALAGAPKVGLRRWVEGNFLQPFQGAHPNSRLMLVELHHDGTVVYAVDVSRYVLQKNEVPKSPIHMPYVPVETRTVQIGVCEAVALAHESRFARRIDSGSDLTAVIVCDPAAHERPPILHYIGFAPLIENHSFLEVPSHARTPMKILPAGSELPGAASRVVLRDCAQSLSSGLLNQFGVESNVV</sequence>
<comment type="caution">
    <text evidence="2">The sequence shown here is derived from an EMBL/GenBank/DDBJ whole genome shotgun (WGS) entry which is preliminary data.</text>
</comment>
<dbReference type="InterPro" id="IPR038461">
    <property type="entry name" value="Schlafen_AlbA_2_dom_sf"/>
</dbReference>
<organism evidence="2 3">
    <name type="scientific">Streptomyces glomeratus</name>
    <dbReference type="NCBI Taxonomy" id="284452"/>
    <lineage>
        <taxon>Bacteria</taxon>
        <taxon>Bacillati</taxon>
        <taxon>Actinomycetota</taxon>
        <taxon>Actinomycetes</taxon>
        <taxon>Kitasatosporales</taxon>
        <taxon>Streptomycetaceae</taxon>
        <taxon>Streptomyces</taxon>
    </lineage>
</organism>
<keyword evidence="3" id="KW-1185">Reference proteome</keyword>
<dbReference type="Gene3D" id="3.30.950.30">
    <property type="entry name" value="Schlafen, AAA domain"/>
    <property type="match status" value="1"/>
</dbReference>
<evidence type="ECO:0000313" key="2">
    <source>
        <dbReference type="EMBL" id="GAA3062755.1"/>
    </source>
</evidence>
<reference evidence="3" key="1">
    <citation type="journal article" date="2019" name="Int. J. Syst. Evol. Microbiol.">
        <title>The Global Catalogue of Microorganisms (GCM) 10K type strain sequencing project: providing services to taxonomists for standard genome sequencing and annotation.</title>
        <authorList>
            <consortium name="The Broad Institute Genomics Platform"/>
            <consortium name="The Broad Institute Genome Sequencing Center for Infectious Disease"/>
            <person name="Wu L."/>
            <person name="Ma J."/>
        </authorList>
    </citation>
    <scope>NUCLEOTIDE SEQUENCE [LARGE SCALE GENOMIC DNA]</scope>
    <source>
        <strain evidence="3">JCM 9091</strain>
    </source>
</reference>